<comment type="caution">
    <text evidence="1">The sequence shown here is derived from an EMBL/GenBank/DDBJ whole genome shotgun (WGS) entry which is preliminary data.</text>
</comment>
<gene>
    <name evidence="1" type="primary">RvY_00697-1</name>
    <name evidence="1" type="synonym">RvY_00697.1</name>
    <name evidence="1" type="ORF">RvY_00697</name>
</gene>
<evidence type="ECO:0000313" key="1">
    <source>
        <dbReference type="EMBL" id="GAU87911.1"/>
    </source>
</evidence>
<dbReference type="AlphaFoldDB" id="A0A1D1UEK0"/>
<sequence length="112" mass="12690">MHSSGSLAQTSALCQAWHAINPLKSSHNARRFSFHPRQTCSAYIFQAYNLPDNVSRQFAASECLVTFLCSYGLTYVTKNSRTHVEQVNFCRKTQHAEDQDTEAMHAYCVTII</sequence>
<accession>A0A1D1UEK0</accession>
<dbReference type="EMBL" id="BDGG01000001">
    <property type="protein sequence ID" value="GAU87911.1"/>
    <property type="molecule type" value="Genomic_DNA"/>
</dbReference>
<name>A0A1D1UEK0_RAMVA</name>
<evidence type="ECO:0000313" key="2">
    <source>
        <dbReference type="Proteomes" id="UP000186922"/>
    </source>
</evidence>
<feature type="non-terminal residue" evidence="1">
    <location>
        <position position="112"/>
    </location>
</feature>
<reference evidence="1 2" key="1">
    <citation type="journal article" date="2016" name="Nat. Commun.">
        <title>Extremotolerant tardigrade genome and improved radiotolerance of human cultured cells by tardigrade-unique protein.</title>
        <authorList>
            <person name="Hashimoto T."/>
            <person name="Horikawa D.D."/>
            <person name="Saito Y."/>
            <person name="Kuwahara H."/>
            <person name="Kozuka-Hata H."/>
            <person name="Shin-I T."/>
            <person name="Minakuchi Y."/>
            <person name="Ohishi K."/>
            <person name="Motoyama A."/>
            <person name="Aizu T."/>
            <person name="Enomoto A."/>
            <person name="Kondo K."/>
            <person name="Tanaka S."/>
            <person name="Hara Y."/>
            <person name="Koshikawa S."/>
            <person name="Sagara H."/>
            <person name="Miura T."/>
            <person name="Yokobori S."/>
            <person name="Miyagawa K."/>
            <person name="Suzuki Y."/>
            <person name="Kubo T."/>
            <person name="Oyama M."/>
            <person name="Kohara Y."/>
            <person name="Fujiyama A."/>
            <person name="Arakawa K."/>
            <person name="Katayama T."/>
            <person name="Toyoda A."/>
            <person name="Kunieda T."/>
        </authorList>
    </citation>
    <scope>NUCLEOTIDE SEQUENCE [LARGE SCALE GENOMIC DNA]</scope>
    <source>
        <strain evidence="1 2">YOKOZUNA-1</strain>
    </source>
</reference>
<protein>
    <submittedName>
        <fullName evidence="1">Uncharacterized protein</fullName>
    </submittedName>
</protein>
<dbReference type="Proteomes" id="UP000186922">
    <property type="component" value="Unassembled WGS sequence"/>
</dbReference>
<proteinExistence type="predicted"/>
<organism evidence="1 2">
    <name type="scientific">Ramazzottius varieornatus</name>
    <name type="common">Water bear</name>
    <name type="synonym">Tardigrade</name>
    <dbReference type="NCBI Taxonomy" id="947166"/>
    <lineage>
        <taxon>Eukaryota</taxon>
        <taxon>Metazoa</taxon>
        <taxon>Ecdysozoa</taxon>
        <taxon>Tardigrada</taxon>
        <taxon>Eutardigrada</taxon>
        <taxon>Parachela</taxon>
        <taxon>Hypsibioidea</taxon>
        <taxon>Ramazzottiidae</taxon>
        <taxon>Ramazzottius</taxon>
    </lineage>
</organism>
<keyword evidence="2" id="KW-1185">Reference proteome</keyword>